<accession>A0A0B7KJP2</accession>
<dbReference type="GO" id="GO:0005634">
    <property type="term" value="C:nucleus"/>
    <property type="evidence" value="ECO:0007669"/>
    <property type="project" value="UniProtKB-SubCell"/>
</dbReference>
<evidence type="ECO:0000256" key="6">
    <source>
        <dbReference type="ARBA" id="ARBA00023163"/>
    </source>
</evidence>
<feature type="compositionally biased region" description="Polar residues" evidence="8">
    <location>
        <begin position="82"/>
        <end position="112"/>
    </location>
</feature>
<name>A0A0B7KJP2_BIOOC</name>
<proteinExistence type="predicted"/>
<keyword evidence="4" id="KW-0805">Transcription regulation</keyword>
<keyword evidence="2" id="KW-0479">Metal-binding</keyword>
<protein>
    <recommendedName>
        <fullName evidence="9">Zn(2)-C6 fungal-type domain-containing protein</fullName>
    </recommendedName>
</protein>
<evidence type="ECO:0000259" key="9">
    <source>
        <dbReference type="PROSITE" id="PS50048"/>
    </source>
</evidence>
<keyword evidence="6" id="KW-0804">Transcription</keyword>
<reference evidence="10" key="1">
    <citation type="submission" date="2015-01" db="EMBL/GenBank/DDBJ databases">
        <authorList>
            <person name="Durling Mikael"/>
        </authorList>
    </citation>
    <scope>NUCLEOTIDE SEQUENCE</scope>
</reference>
<evidence type="ECO:0000256" key="8">
    <source>
        <dbReference type="SAM" id="MobiDB-lite"/>
    </source>
</evidence>
<dbReference type="Gene3D" id="4.10.240.10">
    <property type="entry name" value="Zn(2)-C6 fungal-type DNA-binding domain"/>
    <property type="match status" value="1"/>
</dbReference>
<dbReference type="PANTHER" id="PTHR31313">
    <property type="entry name" value="TY1 ENHANCER ACTIVATOR"/>
    <property type="match status" value="1"/>
</dbReference>
<dbReference type="SMART" id="SM00066">
    <property type="entry name" value="GAL4"/>
    <property type="match status" value="1"/>
</dbReference>
<evidence type="ECO:0000256" key="7">
    <source>
        <dbReference type="ARBA" id="ARBA00023242"/>
    </source>
</evidence>
<evidence type="ECO:0000256" key="1">
    <source>
        <dbReference type="ARBA" id="ARBA00004123"/>
    </source>
</evidence>
<sequence length="685" mass="76385">MMKTSARPATSGMPQRAAVACQNCRLRKVKCDAQYVTEGEGCSPCRRSRQNCFFDPMSDGRRSVSHKFVHKLQRRIETLEALNQGTSNQSSARPGPNSNVTATSADDFTSIPSEDPSAPLTTSLSTATISIVASPQNIDPPLHFVQSPSPVEINEVTSSPVQQKEDSPRCRRSSISSFYGASSHPHVSFPNDGSLLALANEAKNDSGCIDLDPSSRHLRDSLLQEFFKYQILLVELVDEGLFSRHRREDGNESRWYSRFLENTILACSSRLSTSESVRRLGLNYYELAKEGVSKALYEPSPANLQGFLLLSEYESTTGQSSLGWMYCGIACRMLTDLGFHELMCEPQDQNPSEEGCLAYTLASGCLVYESVFAMYLGRPNSIPSYVVHSIMTRRKRNLKSDSAWLNAWVGLCTPMGKVSRALNEKSIPSPDERTTLLREAFQDLEDWYDGLAPDLRYNKDCVTAMGLAGYGLHSQYCRTQILLRQSMTRLSSTRKRSHSLLSGEALVLPPQDNFDATVYQYAVRIARLTVTYREAFGVEGIPTVMLDNCVVAATVMIESANTRHSRPEDTIWFNHLIKSMEALRSHFPVVRRMLVSLSRMVDMSSPLHDILHFTSDDGTCACYRQVPSLRPPLNNGPVLPNPQDIHSTDELHVRRDFDFDPNSVPDVLPLGELGAEIFGLLQFEA</sequence>
<feature type="region of interest" description="Disordered" evidence="8">
    <location>
        <begin position="82"/>
        <end position="121"/>
    </location>
</feature>
<dbReference type="GO" id="GO:0006351">
    <property type="term" value="P:DNA-templated transcription"/>
    <property type="evidence" value="ECO:0007669"/>
    <property type="project" value="InterPro"/>
</dbReference>
<dbReference type="EMBL" id="CDPU01000046">
    <property type="protein sequence ID" value="CEO54906.1"/>
    <property type="molecule type" value="Genomic_DNA"/>
</dbReference>
<dbReference type="PROSITE" id="PS50048">
    <property type="entry name" value="ZN2_CY6_FUNGAL_2"/>
    <property type="match status" value="1"/>
</dbReference>
<dbReference type="PROSITE" id="PS00463">
    <property type="entry name" value="ZN2_CY6_FUNGAL_1"/>
    <property type="match status" value="1"/>
</dbReference>
<dbReference type="InterPro" id="IPR007219">
    <property type="entry name" value="XnlR_reg_dom"/>
</dbReference>
<organism evidence="10">
    <name type="scientific">Bionectria ochroleuca</name>
    <name type="common">Gliocladium roseum</name>
    <dbReference type="NCBI Taxonomy" id="29856"/>
    <lineage>
        <taxon>Eukaryota</taxon>
        <taxon>Fungi</taxon>
        <taxon>Dikarya</taxon>
        <taxon>Ascomycota</taxon>
        <taxon>Pezizomycotina</taxon>
        <taxon>Sordariomycetes</taxon>
        <taxon>Hypocreomycetidae</taxon>
        <taxon>Hypocreales</taxon>
        <taxon>Bionectriaceae</taxon>
        <taxon>Clonostachys</taxon>
    </lineage>
</organism>
<feature type="domain" description="Zn(2)-C6 fungal-type" evidence="9">
    <location>
        <begin position="20"/>
        <end position="54"/>
    </location>
</feature>
<evidence type="ECO:0000313" key="10">
    <source>
        <dbReference type="EMBL" id="CEO54906.1"/>
    </source>
</evidence>
<evidence type="ECO:0000256" key="2">
    <source>
        <dbReference type="ARBA" id="ARBA00022723"/>
    </source>
</evidence>
<dbReference type="CDD" id="cd00067">
    <property type="entry name" value="GAL4"/>
    <property type="match status" value="1"/>
</dbReference>
<dbReference type="GO" id="GO:0000981">
    <property type="term" value="F:DNA-binding transcription factor activity, RNA polymerase II-specific"/>
    <property type="evidence" value="ECO:0007669"/>
    <property type="project" value="InterPro"/>
</dbReference>
<keyword evidence="5" id="KW-0238">DNA-binding</keyword>
<dbReference type="SUPFAM" id="SSF57701">
    <property type="entry name" value="Zn2/Cys6 DNA-binding domain"/>
    <property type="match status" value="1"/>
</dbReference>
<comment type="subcellular location">
    <subcellularLocation>
        <location evidence="1">Nucleus</location>
    </subcellularLocation>
</comment>
<dbReference type="InterPro" id="IPR036864">
    <property type="entry name" value="Zn2-C6_fun-type_DNA-bd_sf"/>
</dbReference>
<keyword evidence="3" id="KW-0862">Zinc</keyword>
<evidence type="ECO:0000256" key="3">
    <source>
        <dbReference type="ARBA" id="ARBA00022833"/>
    </source>
</evidence>
<dbReference type="GO" id="GO:0003677">
    <property type="term" value="F:DNA binding"/>
    <property type="evidence" value="ECO:0007669"/>
    <property type="project" value="UniProtKB-KW"/>
</dbReference>
<dbReference type="SMART" id="SM00906">
    <property type="entry name" value="Fungal_trans"/>
    <property type="match status" value="1"/>
</dbReference>
<dbReference type="InterPro" id="IPR001138">
    <property type="entry name" value="Zn2Cys6_DnaBD"/>
</dbReference>
<keyword evidence="7" id="KW-0539">Nucleus</keyword>
<evidence type="ECO:0000256" key="4">
    <source>
        <dbReference type="ARBA" id="ARBA00023015"/>
    </source>
</evidence>
<dbReference type="Pfam" id="PF00172">
    <property type="entry name" value="Zn_clus"/>
    <property type="match status" value="1"/>
</dbReference>
<dbReference type="Pfam" id="PF04082">
    <property type="entry name" value="Fungal_trans"/>
    <property type="match status" value="1"/>
</dbReference>
<dbReference type="PANTHER" id="PTHR31313:SF83">
    <property type="entry name" value="ZN(II)2CYS6 TRANSCRIPTION FACTOR (EUROFUNG)"/>
    <property type="match status" value="1"/>
</dbReference>
<dbReference type="InterPro" id="IPR051615">
    <property type="entry name" value="Transcr_Regulatory_Elem"/>
</dbReference>
<dbReference type="GO" id="GO:0008270">
    <property type="term" value="F:zinc ion binding"/>
    <property type="evidence" value="ECO:0007669"/>
    <property type="project" value="InterPro"/>
</dbReference>
<dbReference type="CDD" id="cd12148">
    <property type="entry name" value="fungal_TF_MHR"/>
    <property type="match status" value="1"/>
</dbReference>
<dbReference type="AlphaFoldDB" id="A0A0B7KJP2"/>
<evidence type="ECO:0000256" key="5">
    <source>
        <dbReference type="ARBA" id="ARBA00023125"/>
    </source>
</evidence>
<gene>
    <name evidence="10" type="ORF">BN869_000010964_1</name>
</gene>